<evidence type="ECO:0000313" key="4">
    <source>
        <dbReference type="Proteomes" id="UP000053201"/>
    </source>
</evidence>
<evidence type="ECO:0000313" key="3">
    <source>
        <dbReference type="EMBL" id="KNC97809.1"/>
    </source>
</evidence>
<evidence type="ECO:0000256" key="1">
    <source>
        <dbReference type="RuleBase" id="RU000383"/>
    </source>
</evidence>
<dbReference type="AlphaFoldDB" id="A0A0L0HA74"/>
<organism evidence="3 4">
    <name type="scientific">Spizellomyces punctatus (strain DAOM BR117)</name>
    <dbReference type="NCBI Taxonomy" id="645134"/>
    <lineage>
        <taxon>Eukaryota</taxon>
        <taxon>Fungi</taxon>
        <taxon>Fungi incertae sedis</taxon>
        <taxon>Chytridiomycota</taxon>
        <taxon>Chytridiomycota incertae sedis</taxon>
        <taxon>Chytridiomycetes</taxon>
        <taxon>Spizellomycetales</taxon>
        <taxon>Spizellomycetaceae</taxon>
        <taxon>Spizellomyces</taxon>
    </lineage>
</organism>
<dbReference type="SUPFAM" id="SSF47954">
    <property type="entry name" value="Cyclin-like"/>
    <property type="match status" value="1"/>
</dbReference>
<dbReference type="InParanoid" id="A0A0L0HA74"/>
<evidence type="ECO:0000259" key="2">
    <source>
        <dbReference type="SMART" id="SM00385"/>
    </source>
</evidence>
<dbReference type="InterPro" id="IPR006671">
    <property type="entry name" value="Cyclin_N"/>
</dbReference>
<dbReference type="EMBL" id="KQ257462">
    <property type="protein sequence ID" value="KNC97809.1"/>
    <property type="molecule type" value="Genomic_DNA"/>
</dbReference>
<dbReference type="SMART" id="SM00385">
    <property type="entry name" value="CYCLIN"/>
    <property type="match status" value="1"/>
</dbReference>
<sequence>MMEWKQFDGLGLMVRSSATSWENINMRLFDHLLFISGDYVNELFNAAYLTPSSPDYDPILDTNPYTMTDPFFPPLTDFIRFLCYRLHCTLESLTLSLFYLHRLKSLHPICHGSPGTPHKLVLCALMCACKILYDDHYTNTVWAKASELFSLEQVNRMEREFLQYIDHALFVPPKDWDAFLEEMDARLGRAQLAVYDGRKCRRGLRDLVGMGSLECCGRGCQDRHLLRACPDEVVPSYLSMAAHALPLPPPEPTLLATTYPILPPVPHAWFTMQCA</sequence>
<name>A0A0L0HA74_SPIPD</name>
<dbReference type="InterPro" id="IPR013763">
    <property type="entry name" value="Cyclin-like_dom"/>
</dbReference>
<dbReference type="GeneID" id="27690082"/>
<gene>
    <name evidence="3" type="ORF">SPPG_06804</name>
</gene>
<dbReference type="CDD" id="cd20557">
    <property type="entry name" value="CYCLIN_ScPCL1-like"/>
    <property type="match status" value="1"/>
</dbReference>
<dbReference type="VEuPathDB" id="FungiDB:SPPG_06804"/>
<dbReference type="Gene3D" id="1.10.472.10">
    <property type="entry name" value="Cyclin-like"/>
    <property type="match status" value="1"/>
</dbReference>
<dbReference type="GO" id="GO:0016538">
    <property type="term" value="F:cyclin-dependent protein serine/threonine kinase regulator activity"/>
    <property type="evidence" value="ECO:0007669"/>
    <property type="project" value="TreeGrafter"/>
</dbReference>
<dbReference type="eggNOG" id="KOG1674">
    <property type="taxonomic scope" value="Eukaryota"/>
</dbReference>
<dbReference type="GO" id="GO:0019901">
    <property type="term" value="F:protein kinase binding"/>
    <property type="evidence" value="ECO:0007669"/>
    <property type="project" value="InterPro"/>
</dbReference>
<dbReference type="InterPro" id="IPR036915">
    <property type="entry name" value="Cyclin-like_sf"/>
</dbReference>
<accession>A0A0L0HA74</accession>
<proteinExistence type="inferred from homology"/>
<keyword evidence="1" id="KW-0195">Cyclin</keyword>
<dbReference type="PANTHER" id="PTHR15615:SF108">
    <property type="entry name" value="PROTEIN CNPPD1"/>
    <property type="match status" value="1"/>
</dbReference>
<feature type="domain" description="Cyclin-like" evidence="2">
    <location>
        <begin position="77"/>
        <end position="163"/>
    </location>
</feature>
<dbReference type="InterPro" id="IPR013922">
    <property type="entry name" value="Cyclin_PHO80-like"/>
</dbReference>
<dbReference type="OrthoDB" id="10250320at2759"/>
<dbReference type="STRING" id="645134.A0A0L0HA74"/>
<dbReference type="PANTHER" id="PTHR15615">
    <property type="match status" value="1"/>
</dbReference>
<dbReference type="Proteomes" id="UP000053201">
    <property type="component" value="Unassembled WGS sequence"/>
</dbReference>
<dbReference type="GO" id="GO:0000307">
    <property type="term" value="C:cyclin-dependent protein kinase holoenzyme complex"/>
    <property type="evidence" value="ECO:0007669"/>
    <property type="project" value="TreeGrafter"/>
</dbReference>
<dbReference type="Pfam" id="PF00134">
    <property type="entry name" value="Cyclin_N"/>
    <property type="match status" value="1"/>
</dbReference>
<dbReference type="GO" id="GO:0005634">
    <property type="term" value="C:nucleus"/>
    <property type="evidence" value="ECO:0007669"/>
    <property type="project" value="TreeGrafter"/>
</dbReference>
<reference evidence="3 4" key="1">
    <citation type="submission" date="2009-08" db="EMBL/GenBank/DDBJ databases">
        <title>The Genome Sequence of Spizellomyces punctatus strain DAOM BR117.</title>
        <authorList>
            <consortium name="The Broad Institute Genome Sequencing Platform"/>
            <person name="Russ C."/>
            <person name="Cuomo C."/>
            <person name="Shea T."/>
            <person name="Young S.K."/>
            <person name="Zeng Q."/>
            <person name="Koehrsen M."/>
            <person name="Haas B."/>
            <person name="Borodovsky M."/>
            <person name="Guigo R."/>
            <person name="Alvarado L."/>
            <person name="Berlin A."/>
            <person name="Bochicchio J."/>
            <person name="Borenstein D."/>
            <person name="Chapman S."/>
            <person name="Chen Z."/>
            <person name="Engels R."/>
            <person name="Freedman E."/>
            <person name="Gellesch M."/>
            <person name="Goldberg J."/>
            <person name="Griggs A."/>
            <person name="Gujja S."/>
            <person name="Heiman D."/>
            <person name="Hepburn T."/>
            <person name="Howarth C."/>
            <person name="Jen D."/>
            <person name="Larson L."/>
            <person name="Lewis B."/>
            <person name="Mehta T."/>
            <person name="Park D."/>
            <person name="Pearson M."/>
            <person name="Roberts A."/>
            <person name="Saif S."/>
            <person name="Shenoy N."/>
            <person name="Sisk P."/>
            <person name="Stolte C."/>
            <person name="Sykes S."/>
            <person name="Thomson T."/>
            <person name="Walk T."/>
            <person name="White J."/>
            <person name="Yandava C."/>
            <person name="Burger G."/>
            <person name="Gray M.W."/>
            <person name="Holland P.W.H."/>
            <person name="King N."/>
            <person name="Lang F.B.F."/>
            <person name="Roger A.J."/>
            <person name="Ruiz-Trillo I."/>
            <person name="Lander E."/>
            <person name="Nusbaum C."/>
        </authorList>
    </citation>
    <scope>NUCLEOTIDE SEQUENCE [LARGE SCALE GENOMIC DNA]</scope>
    <source>
        <strain evidence="3 4">DAOM BR117</strain>
    </source>
</reference>
<dbReference type="RefSeq" id="XP_016605849.1">
    <property type="nucleotide sequence ID" value="XM_016755003.1"/>
</dbReference>
<keyword evidence="4" id="KW-1185">Reference proteome</keyword>
<comment type="similarity">
    <text evidence="1">Belongs to the cyclin family.</text>
</comment>
<protein>
    <recommendedName>
        <fullName evidence="2">Cyclin-like domain-containing protein</fullName>
    </recommendedName>
</protein>